<feature type="region of interest" description="Disordered" evidence="6">
    <location>
        <begin position="18"/>
        <end position="51"/>
    </location>
</feature>
<evidence type="ECO:0000256" key="5">
    <source>
        <dbReference type="PROSITE-ProRule" id="PRU00221"/>
    </source>
</evidence>
<comment type="subcellular location">
    <subcellularLocation>
        <location evidence="1">Cytoplasm</location>
    </subcellularLocation>
</comment>
<keyword evidence="2" id="KW-0963">Cytoplasm</keyword>
<dbReference type="STRING" id="6832.A0A553PAV9"/>
<dbReference type="InterPro" id="IPR015943">
    <property type="entry name" value="WD40/YVTN_repeat-like_dom_sf"/>
</dbReference>
<evidence type="ECO:0000256" key="3">
    <source>
        <dbReference type="ARBA" id="ARBA00022574"/>
    </source>
</evidence>
<keyword evidence="3 5" id="KW-0853">WD repeat</keyword>
<dbReference type="InterPro" id="IPR050687">
    <property type="entry name" value="Dynein_IC"/>
</dbReference>
<evidence type="ECO:0000256" key="6">
    <source>
        <dbReference type="SAM" id="MobiDB-lite"/>
    </source>
</evidence>
<keyword evidence="4" id="KW-0677">Repeat</keyword>
<dbReference type="GO" id="GO:0005868">
    <property type="term" value="C:cytoplasmic dynein complex"/>
    <property type="evidence" value="ECO:0007669"/>
    <property type="project" value="TreeGrafter"/>
</dbReference>
<name>A0A553PAV9_TIGCA</name>
<feature type="repeat" description="WD" evidence="5">
    <location>
        <begin position="507"/>
        <end position="554"/>
    </location>
</feature>
<dbReference type="EMBL" id="VCGU01000005">
    <property type="protein sequence ID" value="TRY74820.1"/>
    <property type="molecule type" value="Genomic_DNA"/>
</dbReference>
<evidence type="ECO:0000313" key="7">
    <source>
        <dbReference type="EMBL" id="TRY74820.1"/>
    </source>
</evidence>
<feature type="region of interest" description="Disordered" evidence="6">
    <location>
        <begin position="219"/>
        <end position="245"/>
    </location>
</feature>
<feature type="region of interest" description="Disordered" evidence="6">
    <location>
        <begin position="689"/>
        <end position="710"/>
    </location>
</feature>
<dbReference type="PROSITE" id="PS50082">
    <property type="entry name" value="WD_REPEATS_2"/>
    <property type="match status" value="1"/>
</dbReference>
<dbReference type="GO" id="GO:0045504">
    <property type="term" value="F:dynein heavy chain binding"/>
    <property type="evidence" value="ECO:0007669"/>
    <property type="project" value="TreeGrafter"/>
</dbReference>
<keyword evidence="8" id="KW-1185">Reference proteome</keyword>
<dbReference type="GO" id="GO:0045503">
    <property type="term" value="F:dynein light chain binding"/>
    <property type="evidence" value="ECO:0007669"/>
    <property type="project" value="TreeGrafter"/>
</dbReference>
<feature type="compositionally biased region" description="Low complexity" evidence="6">
    <location>
        <begin position="696"/>
        <end position="710"/>
    </location>
</feature>
<dbReference type="Pfam" id="PF00400">
    <property type="entry name" value="WD40"/>
    <property type="match status" value="2"/>
</dbReference>
<dbReference type="GO" id="GO:0005737">
    <property type="term" value="C:cytoplasm"/>
    <property type="evidence" value="ECO:0007669"/>
    <property type="project" value="UniProtKB-SubCell"/>
</dbReference>
<evidence type="ECO:0000256" key="2">
    <source>
        <dbReference type="ARBA" id="ARBA00022490"/>
    </source>
</evidence>
<dbReference type="OrthoDB" id="4189at2759"/>
<dbReference type="AlphaFoldDB" id="A0A553PAV9"/>
<sequence>MSDRKAELERKKEKLRQIREEKERRKREREQAETRNAALKTVTGQAASSTAHRDINQQLAEVGIAGVDAVLGSLSAVSSEIALASLADEKSRSTEQLGSALASDTNLEALSGGLSMGPPVRARPKLGLTNVYSTSINPKTQETYAKQTQTVESGTDTLQARRGGNRDYYTFAFDDPEELYEEDSLPGLGSGSPSSGSPGAYLSKLPGFITTGMPEVKDVKPAISKEEEEKKKLEEERRRKKDLSEEEKQLIVMSEEFHQFFDRTSRIVERALYEDIDVFKDYTGGYENPEGFEDKAGMSVTVNRHFYDDRWTKNRVVTSMDWSTTFPELLVASYDKNPDSAADPDGVCLVWNTRFKKATPEHIFHCQSQVMSATFATFHPNLILGGTYSGQIVLWDNRVQKRTPVQRSPLSAAAHTHPVYCMRVVGTQNAHNLISISTDGKMCSWSLDMLSMPQETLELQQKQSKPVAVTSLSFPTGDVNNFIVGSEEGAVYTACRHGSRAGILDVFDGHQAPVTGLDTHPGLGTVDYSHLFLTSSMDWTVKLWSLKENRPLYSFEDNGDYVYDVAWSPQHPSLFAAVDGTGRLDLWNLNTDTEVATASIVVEGAPALNRVSWTQSGLHVTVGDDTGKIWVFDVGDQLAIPQPDEWNKFAYTLQDIKNNQSEDDFDLKMGSMGGSAGASLMSGMTSLNVGGGSGPGSLSSLPSLSGSPMR</sequence>
<evidence type="ECO:0000256" key="1">
    <source>
        <dbReference type="ARBA" id="ARBA00004496"/>
    </source>
</evidence>
<reference evidence="7 8" key="1">
    <citation type="journal article" date="2018" name="Nat. Ecol. Evol.">
        <title>Genomic signatures of mitonuclear coevolution across populations of Tigriopus californicus.</title>
        <authorList>
            <person name="Barreto F.S."/>
            <person name="Watson E.T."/>
            <person name="Lima T.G."/>
            <person name="Willett C.S."/>
            <person name="Edmands S."/>
            <person name="Li W."/>
            <person name="Burton R.S."/>
        </authorList>
    </citation>
    <scope>NUCLEOTIDE SEQUENCE [LARGE SCALE GENOMIC DNA]</scope>
    <source>
        <strain evidence="7 8">San Diego</strain>
    </source>
</reference>
<dbReference type="FunFam" id="2.130.10.10:FF:000781">
    <property type="entry name" value="Cytoplasmic dynein intermediate chain"/>
    <property type="match status" value="1"/>
</dbReference>
<evidence type="ECO:0000313" key="8">
    <source>
        <dbReference type="Proteomes" id="UP000318571"/>
    </source>
</evidence>
<dbReference type="SUPFAM" id="SSF50978">
    <property type="entry name" value="WD40 repeat-like"/>
    <property type="match status" value="1"/>
</dbReference>
<dbReference type="Gene3D" id="2.130.10.10">
    <property type="entry name" value="YVTN repeat-like/Quinoprotein amine dehydrogenase"/>
    <property type="match status" value="2"/>
</dbReference>
<gene>
    <name evidence="7" type="ORF">TCAL_05666</name>
</gene>
<dbReference type="PANTHER" id="PTHR12442">
    <property type="entry name" value="DYNEIN INTERMEDIATE CHAIN"/>
    <property type="match status" value="1"/>
</dbReference>
<dbReference type="OMA" id="WNEDASR"/>
<organism evidence="7 8">
    <name type="scientific">Tigriopus californicus</name>
    <name type="common">Marine copepod</name>
    <dbReference type="NCBI Taxonomy" id="6832"/>
    <lineage>
        <taxon>Eukaryota</taxon>
        <taxon>Metazoa</taxon>
        <taxon>Ecdysozoa</taxon>
        <taxon>Arthropoda</taxon>
        <taxon>Crustacea</taxon>
        <taxon>Multicrustacea</taxon>
        <taxon>Hexanauplia</taxon>
        <taxon>Copepoda</taxon>
        <taxon>Harpacticoida</taxon>
        <taxon>Harpacticidae</taxon>
        <taxon>Tigriopus</taxon>
    </lineage>
</organism>
<protein>
    <submittedName>
        <fullName evidence="7">Uncharacterized protein</fullName>
    </submittedName>
</protein>
<dbReference type="GO" id="GO:0010970">
    <property type="term" value="P:transport along microtubule"/>
    <property type="evidence" value="ECO:0007669"/>
    <property type="project" value="TreeGrafter"/>
</dbReference>
<dbReference type="InterPro" id="IPR036322">
    <property type="entry name" value="WD40_repeat_dom_sf"/>
</dbReference>
<proteinExistence type="predicted"/>
<feature type="compositionally biased region" description="Basic and acidic residues" evidence="6">
    <location>
        <begin position="18"/>
        <end position="33"/>
    </location>
</feature>
<dbReference type="Proteomes" id="UP000318571">
    <property type="component" value="Chromosome 2"/>
</dbReference>
<dbReference type="InterPro" id="IPR001680">
    <property type="entry name" value="WD40_rpt"/>
</dbReference>
<dbReference type="PANTHER" id="PTHR12442:SF22">
    <property type="entry name" value="CYTOPLASMIC DYNEIN 1 INTERMEDIATE CHAIN-RELATED"/>
    <property type="match status" value="1"/>
</dbReference>
<dbReference type="SMART" id="SM00320">
    <property type="entry name" value="WD40"/>
    <property type="match status" value="6"/>
</dbReference>
<evidence type="ECO:0000256" key="4">
    <source>
        <dbReference type="ARBA" id="ARBA00022737"/>
    </source>
</evidence>
<accession>A0A553PAV9</accession>
<comment type="caution">
    <text evidence="7">The sequence shown here is derived from an EMBL/GenBank/DDBJ whole genome shotgun (WGS) entry which is preliminary data.</text>
</comment>